<keyword evidence="3" id="KW-1133">Transmembrane helix</keyword>
<dbReference type="EMBL" id="JAPEVB010000001">
    <property type="protein sequence ID" value="KAJ4396063.1"/>
    <property type="molecule type" value="Genomic_DNA"/>
</dbReference>
<evidence type="ECO:0000256" key="3">
    <source>
        <dbReference type="SAM" id="Phobius"/>
    </source>
</evidence>
<evidence type="ECO:0000313" key="4">
    <source>
        <dbReference type="EMBL" id="KAJ4396063.1"/>
    </source>
</evidence>
<accession>A0A9W9D0K8</accession>
<dbReference type="SUPFAM" id="SSF51735">
    <property type="entry name" value="NAD(P)-binding Rossmann-fold domains"/>
    <property type="match status" value="1"/>
</dbReference>
<protein>
    <recommendedName>
        <fullName evidence="6">Short-chain dehydrogenase</fullName>
    </recommendedName>
</protein>
<gene>
    <name evidence="4" type="ORF">N0V93_000280</name>
</gene>
<comment type="caution">
    <text evidence="4">The sequence shown here is derived from an EMBL/GenBank/DDBJ whole genome shotgun (WGS) entry which is preliminary data.</text>
</comment>
<dbReference type="Gene3D" id="3.40.50.720">
    <property type="entry name" value="NAD(P)-binding Rossmann-like Domain"/>
    <property type="match status" value="1"/>
</dbReference>
<evidence type="ECO:0000313" key="5">
    <source>
        <dbReference type="Proteomes" id="UP001140453"/>
    </source>
</evidence>
<dbReference type="Proteomes" id="UP001140453">
    <property type="component" value="Unassembled WGS sequence"/>
</dbReference>
<dbReference type="InterPro" id="IPR002347">
    <property type="entry name" value="SDR_fam"/>
</dbReference>
<keyword evidence="2" id="KW-0560">Oxidoreductase</keyword>
<dbReference type="GO" id="GO:0016491">
    <property type="term" value="F:oxidoreductase activity"/>
    <property type="evidence" value="ECO:0007669"/>
    <property type="project" value="UniProtKB-KW"/>
</dbReference>
<dbReference type="PANTHER" id="PTHR24320:SF152">
    <property type="entry name" value="SHORT-CHAIN DEHYDROGENASE_REDUCTASE FAMILY PROTEIN"/>
    <property type="match status" value="1"/>
</dbReference>
<dbReference type="AlphaFoldDB" id="A0A9W9D0K8"/>
<evidence type="ECO:0000256" key="1">
    <source>
        <dbReference type="ARBA" id="ARBA00006484"/>
    </source>
</evidence>
<dbReference type="Pfam" id="PF00106">
    <property type="entry name" value="adh_short"/>
    <property type="match status" value="1"/>
</dbReference>
<feature type="transmembrane region" description="Helical" evidence="3">
    <location>
        <begin position="256"/>
        <end position="277"/>
    </location>
</feature>
<dbReference type="InterPro" id="IPR036291">
    <property type="entry name" value="NAD(P)-bd_dom_sf"/>
</dbReference>
<evidence type="ECO:0008006" key="6">
    <source>
        <dbReference type="Google" id="ProtNLM"/>
    </source>
</evidence>
<dbReference type="PRINTS" id="PR00081">
    <property type="entry name" value="GDHRDH"/>
</dbReference>
<sequence length="353" mass="38915">MDSLIANKTKGTILVTGANGSLGSTIVSQIVSEPELAAHHGLYAVRNANAAPALAAAIGAGKRTQNHTYDLISLDLTDLASIRVVAALINARVAAGEIPALRSVILNAGYLEFTSQSWTKDGFDTSFASNYLGHWLLTLLLLQSLDRQDGRIIVVGSESHDPFNSKSKAAFNEPRWMTFMPEDNCDHIAYGTWSTAEADPSFHCGFRRYGASKFCQVMMIPELQHRLDSDPVLSKIRVLGVDPGSMPTNLIRRGPWMVRVFMFQLIMPWLAPLIGWLQPNGPFRTLRMGATDVLAAALDSGAGRFSKATYFYGSRIEEMTTEARDEKKRERLWVDSVRYTGLTKNETALMAWA</sequence>
<name>A0A9W9D0K8_9PEZI</name>
<organism evidence="4 5">
    <name type="scientific">Gnomoniopsis smithogilvyi</name>
    <dbReference type="NCBI Taxonomy" id="1191159"/>
    <lineage>
        <taxon>Eukaryota</taxon>
        <taxon>Fungi</taxon>
        <taxon>Dikarya</taxon>
        <taxon>Ascomycota</taxon>
        <taxon>Pezizomycotina</taxon>
        <taxon>Sordariomycetes</taxon>
        <taxon>Sordariomycetidae</taxon>
        <taxon>Diaporthales</taxon>
        <taxon>Gnomoniaceae</taxon>
        <taxon>Gnomoniopsis</taxon>
    </lineage>
</organism>
<proteinExistence type="inferred from homology"/>
<keyword evidence="5" id="KW-1185">Reference proteome</keyword>
<keyword evidence="3" id="KW-0472">Membrane</keyword>
<keyword evidence="3" id="KW-0812">Transmembrane</keyword>
<comment type="similarity">
    <text evidence="1">Belongs to the short-chain dehydrogenases/reductases (SDR) family.</text>
</comment>
<dbReference type="PANTHER" id="PTHR24320">
    <property type="entry name" value="RETINOL DEHYDROGENASE"/>
    <property type="match status" value="1"/>
</dbReference>
<evidence type="ECO:0000256" key="2">
    <source>
        <dbReference type="ARBA" id="ARBA00023002"/>
    </source>
</evidence>
<dbReference type="OrthoDB" id="191139at2759"/>
<reference evidence="4" key="1">
    <citation type="submission" date="2022-10" db="EMBL/GenBank/DDBJ databases">
        <title>Tapping the CABI collections for fungal endophytes: first genome assemblies for Collariella, Neodidymelliopsis, Ascochyta clinopodiicola, Didymella pomorum, Didymosphaeria variabile, Neocosmospora piperis and Neocucurbitaria cava.</title>
        <authorList>
            <person name="Hill R."/>
        </authorList>
    </citation>
    <scope>NUCLEOTIDE SEQUENCE</scope>
    <source>
        <strain evidence="4">IMI 355082</strain>
    </source>
</reference>